<comment type="caution">
    <text evidence="1">The sequence shown here is derived from an EMBL/GenBank/DDBJ whole genome shotgun (WGS) entry which is preliminary data.</text>
</comment>
<organism evidence="1 2">
    <name type="scientific">Candidatus Giovannonibacteria bacterium GW2011_GWB1_44_23</name>
    <dbReference type="NCBI Taxonomy" id="1618652"/>
    <lineage>
        <taxon>Bacteria</taxon>
        <taxon>Candidatus Giovannoniibacteriota</taxon>
    </lineage>
</organism>
<dbReference type="Proteomes" id="UP000033977">
    <property type="component" value="Unassembled WGS sequence"/>
</dbReference>
<dbReference type="EMBL" id="LCIN01000018">
    <property type="protein sequence ID" value="KKT56101.1"/>
    <property type="molecule type" value="Genomic_DNA"/>
</dbReference>
<gene>
    <name evidence="1" type="ORF">UW49_C0018G0008</name>
</gene>
<sequence>MKLTEKFPTLSFARDADEFIRKWSGNADIVAQLRERRIYRVEIVPLFVSGAGILFGDDGNFLVWLNDFYPPEEQAYSLGHEIGHTFHFDLSKTPPRSSYPRQAQDPVVESFCKEFSLLWVAQNSENKIARRISNQAKLLVQHSL</sequence>
<evidence type="ECO:0000313" key="1">
    <source>
        <dbReference type="EMBL" id="KKT56101.1"/>
    </source>
</evidence>
<reference evidence="1 2" key="1">
    <citation type="journal article" date="2015" name="Nature">
        <title>rRNA introns, odd ribosomes, and small enigmatic genomes across a large radiation of phyla.</title>
        <authorList>
            <person name="Brown C.T."/>
            <person name="Hug L.A."/>
            <person name="Thomas B.C."/>
            <person name="Sharon I."/>
            <person name="Castelle C.J."/>
            <person name="Singh A."/>
            <person name="Wilkins M.J."/>
            <person name="Williams K.H."/>
            <person name="Banfield J.F."/>
        </authorList>
    </citation>
    <scope>NUCLEOTIDE SEQUENCE [LARGE SCALE GENOMIC DNA]</scope>
</reference>
<proteinExistence type="predicted"/>
<name>A0A0G1I9L4_9BACT</name>
<evidence type="ECO:0008006" key="3">
    <source>
        <dbReference type="Google" id="ProtNLM"/>
    </source>
</evidence>
<evidence type="ECO:0000313" key="2">
    <source>
        <dbReference type="Proteomes" id="UP000033977"/>
    </source>
</evidence>
<protein>
    <recommendedName>
        <fullName evidence="3">IrrE N-terminal-like domain-containing protein</fullName>
    </recommendedName>
</protein>
<accession>A0A0G1I9L4</accession>
<dbReference type="AlphaFoldDB" id="A0A0G1I9L4"/>